<dbReference type="PANTHER" id="PTHR24559:SF444">
    <property type="entry name" value="REVERSE TRANSCRIPTASE DOMAIN-CONTAINING PROTEIN"/>
    <property type="match status" value="1"/>
</dbReference>
<keyword evidence="3" id="KW-1185">Reference proteome</keyword>
<dbReference type="EMBL" id="BGPR01000190">
    <property type="protein sequence ID" value="GBM03359.1"/>
    <property type="molecule type" value="Genomic_DNA"/>
</dbReference>
<dbReference type="Proteomes" id="UP000499080">
    <property type="component" value="Unassembled WGS sequence"/>
</dbReference>
<dbReference type="InterPro" id="IPR043502">
    <property type="entry name" value="DNA/RNA_pol_sf"/>
</dbReference>
<feature type="domain" description="Reverse transcriptase" evidence="1">
    <location>
        <begin position="60"/>
        <end position="154"/>
    </location>
</feature>
<protein>
    <submittedName>
        <fullName evidence="2">Transposon Ty3-I Gag-Pol polyprotein</fullName>
    </submittedName>
</protein>
<organism evidence="2 3">
    <name type="scientific">Araneus ventricosus</name>
    <name type="common">Orbweaver spider</name>
    <name type="synonym">Epeira ventricosa</name>
    <dbReference type="NCBI Taxonomy" id="182803"/>
    <lineage>
        <taxon>Eukaryota</taxon>
        <taxon>Metazoa</taxon>
        <taxon>Ecdysozoa</taxon>
        <taxon>Arthropoda</taxon>
        <taxon>Chelicerata</taxon>
        <taxon>Arachnida</taxon>
        <taxon>Araneae</taxon>
        <taxon>Araneomorphae</taxon>
        <taxon>Entelegynae</taxon>
        <taxon>Araneoidea</taxon>
        <taxon>Araneidae</taxon>
        <taxon>Araneus</taxon>
    </lineage>
</organism>
<dbReference type="PANTHER" id="PTHR24559">
    <property type="entry name" value="TRANSPOSON TY3-I GAG-POL POLYPROTEIN"/>
    <property type="match status" value="1"/>
</dbReference>
<reference evidence="2 3" key="1">
    <citation type="journal article" date="2019" name="Sci. Rep.">
        <title>Orb-weaving spider Araneus ventricosus genome elucidates the spidroin gene catalogue.</title>
        <authorList>
            <person name="Kono N."/>
            <person name="Nakamura H."/>
            <person name="Ohtoshi R."/>
            <person name="Moran D.A.P."/>
            <person name="Shinohara A."/>
            <person name="Yoshida Y."/>
            <person name="Fujiwara M."/>
            <person name="Mori M."/>
            <person name="Tomita M."/>
            <person name="Arakawa K."/>
        </authorList>
    </citation>
    <scope>NUCLEOTIDE SEQUENCE [LARGE SCALE GENOMIC DNA]</scope>
</reference>
<dbReference type="Gene3D" id="3.10.10.10">
    <property type="entry name" value="HIV Type 1 Reverse Transcriptase, subunit A, domain 1"/>
    <property type="match status" value="1"/>
</dbReference>
<evidence type="ECO:0000259" key="1">
    <source>
        <dbReference type="Pfam" id="PF00078"/>
    </source>
</evidence>
<dbReference type="Gene3D" id="3.30.70.270">
    <property type="match status" value="1"/>
</dbReference>
<comment type="caution">
    <text evidence="2">The sequence shown here is derived from an EMBL/GenBank/DDBJ whole genome shotgun (WGS) entry which is preliminary data.</text>
</comment>
<dbReference type="SUPFAM" id="SSF56672">
    <property type="entry name" value="DNA/RNA polymerases"/>
    <property type="match status" value="1"/>
</dbReference>
<dbReference type="GO" id="GO:0071897">
    <property type="term" value="P:DNA biosynthetic process"/>
    <property type="evidence" value="ECO:0007669"/>
    <property type="project" value="UniProtKB-ARBA"/>
</dbReference>
<accession>A0A4Y2CGM8</accession>
<dbReference type="CDD" id="cd01647">
    <property type="entry name" value="RT_LTR"/>
    <property type="match status" value="1"/>
</dbReference>
<dbReference type="OrthoDB" id="6432507at2759"/>
<dbReference type="InterPro" id="IPR000477">
    <property type="entry name" value="RT_dom"/>
</dbReference>
<gene>
    <name evidence="2" type="primary">TY3B-I_639</name>
    <name evidence="2" type="ORF">AVEN_256903_1</name>
</gene>
<evidence type="ECO:0000313" key="3">
    <source>
        <dbReference type="Proteomes" id="UP000499080"/>
    </source>
</evidence>
<dbReference type="InterPro" id="IPR053134">
    <property type="entry name" value="RNA-dir_DNA_polymerase"/>
</dbReference>
<proteinExistence type="predicted"/>
<dbReference type="AlphaFoldDB" id="A0A4Y2CGM8"/>
<dbReference type="Pfam" id="PF00078">
    <property type="entry name" value="RVT_1"/>
    <property type="match status" value="1"/>
</dbReference>
<sequence>MGRPVAEAWRRGYQLMRCPRRLIVVQNYEDCPKKALLLLQSQKGLIGECECPYATPVVLVPNPTGTIRLCVDYRKLNANTIADAYPLPRMHDLLQEAKHSAYVSAIDLKSGCHHANVQPPHRDKTAFVCPFGTFRFIRMPFGLRNAPVTFQRFRQYPQRIT</sequence>
<name>A0A4Y2CGM8_ARAVE</name>
<evidence type="ECO:0000313" key="2">
    <source>
        <dbReference type="EMBL" id="GBM03359.1"/>
    </source>
</evidence>
<dbReference type="InterPro" id="IPR043128">
    <property type="entry name" value="Rev_trsase/Diguanyl_cyclase"/>
</dbReference>